<dbReference type="Proteomes" id="UP000273083">
    <property type="component" value="Unassembled WGS sequence"/>
</dbReference>
<dbReference type="SUPFAM" id="SSF51182">
    <property type="entry name" value="RmlC-like cupins"/>
    <property type="match status" value="1"/>
</dbReference>
<keyword evidence="2" id="KW-0413">Isomerase</keyword>
<organism evidence="2 3">
    <name type="scientific">Mobilisporobacter senegalensis</name>
    <dbReference type="NCBI Taxonomy" id="1329262"/>
    <lineage>
        <taxon>Bacteria</taxon>
        <taxon>Bacillati</taxon>
        <taxon>Bacillota</taxon>
        <taxon>Clostridia</taxon>
        <taxon>Lachnospirales</taxon>
        <taxon>Lachnospiraceae</taxon>
        <taxon>Mobilisporobacter</taxon>
    </lineage>
</organism>
<evidence type="ECO:0000259" key="1">
    <source>
        <dbReference type="Pfam" id="PF07883"/>
    </source>
</evidence>
<dbReference type="GO" id="GO:0016853">
    <property type="term" value="F:isomerase activity"/>
    <property type="evidence" value="ECO:0007669"/>
    <property type="project" value="UniProtKB-KW"/>
</dbReference>
<evidence type="ECO:0000313" key="3">
    <source>
        <dbReference type="Proteomes" id="UP000273083"/>
    </source>
</evidence>
<dbReference type="PANTHER" id="PTHR43346:SF1">
    <property type="entry name" value="QUERCETIN 2,3-DIOXYGENASE-RELATED"/>
    <property type="match status" value="1"/>
</dbReference>
<dbReference type="InterPro" id="IPR011051">
    <property type="entry name" value="RmlC_Cupin_sf"/>
</dbReference>
<comment type="caution">
    <text evidence="2">The sequence shown here is derived from an EMBL/GenBank/DDBJ whole genome shotgun (WGS) entry which is preliminary data.</text>
</comment>
<proteinExistence type="predicted"/>
<dbReference type="InterPro" id="IPR014710">
    <property type="entry name" value="RmlC-like_jellyroll"/>
</dbReference>
<gene>
    <name evidence="2" type="ORF">EDD66_11269</name>
</gene>
<sequence length="167" mass="19619">MYNDYNYNKKHYYKNPKYNSNYTYHFTKPVIKDYGAKPFVIDINELTLQNNYFRTTLWTGCHLQVTLMSINVGEDIGLEIHSDLDQFLRLEQGEGIVKMGDRRDRLDFQEKVCDDYAIMIPAGTWHNIINTGCIPLKLYSIYAPPQHPYRTVHRTKADAEAAEKNHH</sequence>
<name>A0A3N1XD18_9FIRM</name>
<dbReference type="AlphaFoldDB" id="A0A3N1XD18"/>
<feature type="domain" description="Cupin type-2" evidence="1">
    <location>
        <begin position="67"/>
        <end position="142"/>
    </location>
</feature>
<keyword evidence="3" id="KW-1185">Reference proteome</keyword>
<dbReference type="InterPro" id="IPR013096">
    <property type="entry name" value="Cupin_2"/>
</dbReference>
<dbReference type="Pfam" id="PF07883">
    <property type="entry name" value="Cupin_2"/>
    <property type="match status" value="1"/>
</dbReference>
<dbReference type="CDD" id="cd02223">
    <property type="entry name" value="cupin_Bh2720-like"/>
    <property type="match status" value="1"/>
</dbReference>
<evidence type="ECO:0000313" key="2">
    <source>
        <dbReference type="EMBL" id="ROR23938.1"/>
    </source>
</evidence>
<dbReference type="Gene3D" id="2.60.120.10">
    <property type="entry name" value="Jelly Rolls"/>
    <property type="match status" value="1"/>
</dbReference>
<dbReference type="RefSeq" id="WP_243115392.1">
    <property type="nucleotide sequence ID" value="NZ_RJVG01000012.1"/>
</dbReference>
<dbReference type="EMBL" id="RJVG01000012">
    <property type="protein sequence ID" value="ROR23938.1"/>
    <property type="molecule type" value="Genomic_DNA"/>
</dbReference>
<dbReference type="InterPro" id="IPR052538">
    <property type="entry name" value="Flavonoid_dioxygenase-like"/>
</dbReference>
<reference evidence="2 3" key="1">
    <citation type="submission" date="2018-11" db="EMBL/GenBank/DDBJ databases">
        <title>Genomic Encyclopedia of Type Strains, Phase IV (KMG-IV): sequencing the most valuable type-strain genomes for metagenomic binning, comparative biology and taxonomic classification.</title>
        <authorList>
            <person name="Goeker M."/>
        </authorList>
    </citation>
    <scope>NUCLEOTIDE SEQUENCE [LARGE SCALE GENOMIC DNA]</scope>
    <source>
        <strain evidence="2 3">DSM 26537</strain>
    </source>
</reference>
<protein>
    <submittedName>
        <fullName evidence="2">Mannose-6-phosphate isomerase-like protein (Cupin superfamily)</fullName>
    </submittedName>
</protein>
<accession>A0A3N1XD18</accession>
<dbReference type="PANTHER" id="PTHR43346">
    <property type="entry name" value="LIGAND BINDING DOMAIN PROTEIN, PUTATIVE (AFU_ORTHOLOGUE AFUA_6G14370)-RELATED"/>
    <property type="match status" value="1"/>
</dbReference>